<dbReference type="RefSeq" id="WP_007871465.1">
    <property type="nucleotide sequence ID" value="NZ_KQ235881.1"/>
</dbReference>
<dbReference type="InterPro" id="IPR038750">
    <property type="entry name" value="YczE/YyaS-like"/>
</dbReference>
<dbReference type="AlphaFoldDB" id="A0A0J9BWB5"/>
<feature type="transmembrane region" description="Helical" evidence="1">
    <location>
        <begin position="112"/>
        <end position="136"/>
    </location>
</feature>
<evidence type="ECO:0000313" key="3">
    <source>
        <dbReference type="Proteomes" id="UP000037392"/>
    </source>
</evidence>
<dbReference type="Pfam" id="PF19700">
    <property type="entry name" value="DUF6198"/>
    <property type="match status" value="1"/>
</dbReference>
<dbReference type="EMBL" id="ADLK01000029">
    <property type="protein sequence ID" value="KMW16456.1"/>
    <property type="molecule type" value="Genomic_DNA"/>
</dbReference>
<keyword evidence="1" id="KW-0812">Transmembrane</keyword>
<dbReference type="Proteomes" id="UP000037392">
    <property type="component" value="Unassembled WGS sequence"/>
</dbReference>
<name>A0A0J9BWB5_9FIRM</name>
<proteinExistence type="predicted"/>
<dbReference type="OrthoDB" id="87655at2"/>
<feature type="transmembrane region" description="Helical" evidence="1">
    <location>
        <begin position="83"/>
        <end position="100"/>
    </location>
</feature>
<organism evidence="2 3">
    <name type="scientific">[Clostridium] citroniae WAL-19142</name>
    <dbReference type="NCBI Taxonomy" id="742734"/>
    <lineage>
        <taxon>Bacteria</taxon>
        <taxon>Bacillati</taxon>
        <taxon>Bacillota</taxon>
        <taxon>Clostridia</taxon>
        <taxon>Lachnospirales</taxon>
        <taxon>Lachnospiraceae</taxon>
        <taxon>Enterocloster</taxon>
    </lineage>
</organism>
<dbReference type="PANTHER" id="PTHR40078:SF1">
    <property type="entry name" value="INTEGRAL MEMBRANE PROTEIN"/>
    <property type="match status" value="1"/>
</dbReference>
<dbReference type="PANTHER" id="PTHR40078">
    <property type="entry name" value="INTEGRAL MEMBRANE PROTEIN-RELATED"/>
    <property type="match status" value="1"/>
</dbReference>
<keyword evidence="1" id="KW-0472">Membrane</keyword>
<dbReference type="GeneID" id="93161683"/>
<comment type="caution">
    <text evidence="2">The sequence shown here is derived from an EMBL/GenBank/DDBJ whole genome shotgun (WGS) entry which is preliminary data.</text>
</comment>
<evidence type="ECO:0000313" key="2">
    <source>
        <dbReference type="EMBL" id="KMW16456.1"/>
    </source>
</evidence>
<accession>A0A0J9BWB5</accession>
<keyword evidence="1" id="KW-1133">Transmembrane helix</keyword>
<protein>
    <recommendedName>
        <fullName evidence="4">YitT family protein</fullName>
    </recommendedName>
</protein>
<reference evidence="2 3" key="1">
    <citation type="submission" date="2011-04" db="EMBL/GenBank/DDBJ databases">
        <title>The Genome Sequence of Clostridium citroniae WAL-19142.</title>
        <authorList>
            <consortium name="The Broad Institute Genome Sequencing Platform"/>
            <person name="Earl A."/>
            <person name="Ward D."/>
            <person name="Feldgarden M."/>
            <person name="Gevers D."/>
            <person name="Warren Y.A."/>
            <person name="Tyrrell K.L."/>
            <person name="Citron D.M."/>
            <person name="Goldstein E.J."/>
            <person name="Daigneault M."/>
            <person name="Allen-Vercoe E."/>
            <person name="Young S.K."/>
            <person name="Zeng Q."/>
            <person name="Gargeya S."/>
            <person name="Fitzgerald M."/>
            <person name="Haas B."/>
            <person name="Abouelleil A."/>
            <person name="Alvarado L."/>
            <person name="Arachchi H.M."/>
            <person name="Berlin A."/>
            <person name="Brown A."/>
            <person name="Chapman S.B."/>
            <person name="Chen Z."/>
            <person name="Dunbar C."/>
            <person name="Freedman E."/>
            <person name="Gearin G."/>
            <person name="Gellesch M."/>
            <person name="Goldberg J."/>
            <person name="Griggs A."/>
            <person name="Gujja S."/>
            <person name="Heilman E.R."/>
            <person name="Heiman D."/>
            <person name="Howarth C."/>
            <person name="Larson L."/>
            <person name="Lui A."/>
            <person name="MacDonald P.J."/>
            <person name="Mehta T."/>
            <person name="Montmayeur A."/>
            <person name="Murphy C."/>
            <person name="Neiman D."/>
            <person name="Pearson M."/>
            <person name="Priest M."/>
            <person name="Roberts A."/>
            <person name="Saif S."/>
            <person name="Shea T."/>
            <person name="Shenoy N."/>
            <person name="Sisk P."/>
            <person name="Stolte C."/>
            <person name="Sykes S."/>
            <person name="White J."/>
            <person name="Yandava C."/>
            <person name="Wortman J."/>
            <person name="Nusbaum C."/>
            <person name="Birren B."/>
        </authorList>
    </citation>
    <scope>NUCLEOTIDE SEQUENCE [LARGE SCALE GENOMIC DNA]</scope>
    <source>
        <strain evidence="2 3">WAL-19142</strain>
    </source>
</reference>
<evidence type="ECO:0000256" key="1">
    <source>
        <dbReference type="SAM" id="Phobius"/>
    </source>
</evidence>
<feature type="transmembrane region" description="Helical" evidence="1">
    <location>
        <begin position="12"/>
        <end position="32"/>
    </location>
</feature>
<dbReference type="PATRIC" id="fig|742734.4.peg.4241"/>
<evidence type="ECO:0008006" key="4">
    <source>
        <dbReference type="Google" id="ProtNLM"/>
    </source>
</evidence>
<feature type="transmembrane region" description="Helical" evidence="1">
    <location>
        <begin position="52"/>
        <end position="71"/>
    </location>
</feature>
<sequence length="225" mass="24055">MKNSDMLKRYGMFIAGVIFSALGISLITKAGLGTSPITSLAFVLTFIFPHSLGVFTMMVNSVMFIIQVVLLGKSFQKIQLLQLPAALLFSVCIDGWLRLLSYWQTGGYVGEILMLLLGCVFLGLGIALEVIPNVLILPGEGLVRVIAGLTGWRFGHVKTGFDMSIVASAVVVSVLVKGQVLGIREGTVIAALIVGNISHFFIEKVSAALAGWIPDYSEATDAMTS</sequence>
<gene>
    <name evidence="2" type="ORF">HMPREF9470_03956</name>
</gene>